<dbReference type="InterPro" id="IPR001965">
    <property type="entry name" value="Znf_PHD"/>
</dbReference>
<keyword evidence="3" id="KW-0863">Zinc-finger</keyword>
<dbReference type="InterPro" id="IPR013083">
    <property type="entry name" value="Znf_RING/FYVE/PHD"/>
</dbReference>
<reference evidence="6 7" key="1">
    <citation type="submission" date="2021-09" db="EMBL/GenBank/DDBJ databases">
        <title>Genomic insights and catalytic innovation underlie evolution of tropane alkaloids biosynthesis.</title>
        <authorList>
            <person name="Wang Y.-J."/>
            <person name="Tian T."/>
            <person name="Huang J.-P."/>
            <person name="Huang S.-X."/>
        </authorList>
    </citation>
    <scope>NUCLEOTIDE SEQUENCE [LARGE SCALE GENOMIC DNA]</scope>
    <source>
        <strain evidence="6">KIB-2018</strain>
        <tissue evidence="6">Leaf</tissue>
    </source>
</reference>
<evidence type="ECO:0000256" key="3">
    <source>
        <dbReference type="ARBA" id="ARBA00022771"/>
    </source>
</evidence>
<protein>
    <recommendedName>
        <fullName evidence="5">Zinc finger PHD-type domain-containing protein</fullName>
    </recommendedName>
</protein>
<comment type="caution">
    <text evidence="6">The sequence shown here is derived from an EMBL/GenBank/DDBJ whole genome shotgun (WGS) entry which is preliminary data.</text>
</comment>
<evidence type="ECO:0000256" key="4">
    <source>
        <dbReference type="ARBA" id="ARBA00022833"/>
    </source>
</evidence>
<keyword evidence="7" id="KW-1185">Reference proteome</keyword>
<keyword evidence="2" id="KW-0677">Repeat</keyword>
<dbReference type="PANTHER" id="PTHR46288">
    <property type="entry name" value="PHORBOL-ESTER/DAG-TYPE DOMAIN-CONTAINING PROTEIN"/>
    <property type="match status" value="1"/>
</dbReference>
<dbReference type="GO" id="GO:0008270">
    <property type="term" value="F:zinc ion binding"/>
    <property type="evidence" value="ECO:0007669"/>
    <property type="project" value="UniProtKB-KW"/>
</dbReference>
<sequence>MYGCFACGFYLHKRCAEILSDEIHHPYHPNHPLCVEYFPRKFVCEICRDLSKGFLTSCKQCEFKLEFNCAFNYNSIQRFSDGIVKSRVNHFSHSHTLTLFNSSEELNDGDVCYGCKLRLRPRDPAYGCFECSFYLHKSCVEIPRKVSHPYHPSHYLHIQLAEASKARCDACREENNGLAYWCSQCDFGLHLLCAVNSLSVISALKNDSHRHDLFYFVAPQYLAKSKIPCNICGNDCEDSFYLCLECSYYVHMECIPIPLDVFKRDVHMHTLTLRSPETVNDGDISQEYYCYTCENKRNPEYYFYYCKQCSESGGIYTAHIECVASSEVRNF</sequence>
<proteinExistence type="predicted"/>
<gene>
    <name evidence="6" type="ORF">K2173_021855</name>
</gene>
<dbReference type="AlphaFoldDB" id="A0AAV8T2B9"/>
<evidence type="ECO:0000256" key="2">
    <source>
        <dbReference type="ARBA" id="ARBA00022737"/>
    </source>
</evidence>
<dbReference type="InterPro" id="IPR004146">
    <property type="entry name" value="DC1"/>
</dbReference>
<dbReference type="PANTHER" id="PTHR46288:SF27">
    <property type="entry name" value="CYSTEINE_HISTIDINE-RICH C1 DOMAIN FAMILY PROTEIN"/>
    <property type="match status" value="1"/>
</dbReference>
<keyword evidence="1" id="KW-0479">Metal-binding</keyword>
<feature type="domain" description="Zinc finger PHD-type" evidence="5">
    <location>
        <begin position="111"/>
        <end position="172"/>
    </location>
</feature>
<evidence type="ECO:0000259" key="5">
    <source>
        <dbReference type="SMART" id="SM00249"/>
    </source>
</evidence>
<accession>A0AAV8T2B9</accession>
<evidence type="ECO:0000313" key="7">
    <source>
        <dbReference type="Proteomes" id="UP001159364"/>
    </source>
</evidence>
<dbReference type="EMBL" id="JAIWQS010000007">
    <property type="protein sequence ID" value="KAJ8760817.1"/>
    <property type="molecule type" value="Genomic_DNA"/>
</dbReference>
<organism evidence="6 7">
    <name type="scientific">Erythroxylum novogranatense</name>
    <dbReference type="NCBI Taxonomy" id="1862640"/>
    <lineage>
        <taxon>Eukaryota</taxon>
        <taxon>Viridiplantae</taxon>
        <taxon>Streptophyta</taxon>
        <taxon>Embryophyta</taxon>
        <taxon>Tracheophyta</taxon>
        <taxon>Spermatophyta</taxon>
        <taxon>Magnoliopsida</taxon>
        <taxon>eudicotyledons</taxon>
        <taxon>Gunneridae</taxon>
        <taxon>Pentapetalae</taxon>
        <taxon>rosids</taxon>
        <taxon>fabids</taxon>
        <taxon>Malpighiales</taxon>
        <taxon>Erythroxylaceae</taxon>
        <taxon>Erythroxylum</taxon>
    </lineage>
</organism>
<evidence type="ECO:0000313" key="6">
    <source>
        <dbReference type="EMBL" id="KAJ8760817.1"/>
    </source>
</evidence>
<dbReference type="Pfam" id="PF03107">
    <property type="entry name" value="C1_2"/>
    <property type="match status" value="4"/>
</dbReference>
<keyword evidence="4" id="KW-0862">Zinc</keyword>
<dbReference type="SMART" id="SM00249">
    <property type="entry name" value="PHD"/>
    <property type="match status" value="2"/>
</dbReference>
<name>A0AAV8T2B9_9ROSI</name>
<dbReference type="Proteomes" id="UP001159364">
    <property type="component" value="Linkage Group LG07"/>
</dbReference>
<evidence type="ECO:0000256" key="1">
    <source>
        <dbReference type="ARBA" id="ARBA00022723"/>
    </source>
</evidence>
<feature type="domain" description="Zinc finger PHD-type" evidence="5">
    <location>
        <begin position="228"/>
        <end position="310"/>
    </location>
</feature>
<dbReference type="InterPro" id="IPR046349">
    <property type="entry name" value="C1-like_sf"/>
</dbReference>
<dbReference type="SUPFAM" id="SSF57889">
    <property type="entry name" value="Cysteine-rich domain"/>
    <property type="match status" value="3"/>
</dbReference>
<dbReference type="Gene3D" id="3.30.40.10">
    <property type="entry name" value="Zinc/RING finger domain, C3HC4 (zinc finger)"/>
    <property type="match status" value="2"/>
</dbReference>